<feature type="coiled-coil region" evidence="6">
    <location>
        <begin position="519"/>
        <end position="591"/>
    </location>
</feature>
<dbReference type="Gene3D" id="1.20.58.900">
    <property type="match status" value="1"/>
</dbReference>
<dbReference type="Gene3D" id="3.30.40.10">
    <property type="entry name" value="Zinc/RING finger domain, C3HC4 (zinc finger)"/>
    <property type="match status" value="1"/>
</dbReference>
<dbReference type="InterPro" id="IPR017455">
    <property type="entry name" value="Znf_FYVE-rel"/>
</dbReference>
<proteinExistence type="predicted"/>
<dbReference type="InterPro" id="IPR037213">
    <property type="entry name" value="Run_dom_sf"/>
</dbReference>
<dbReference type="InterPro" id="IPR000306">
    <property type="entry name" value="Znf_FYVE"/>
</dbReference>
<dbReference type="Pfam" id="PF01363">
    <property type="entry name" value="FYVE"/>
    <property type="match status" value="1"/>
</dbReference>
<dbReference type="RefSeq" id="XP_055876152.1">
    <property type="nucleotide sequence ID" value="XM_056020177.1"/>
</dbReference>
<evidence type="ECO:0000256" key="1">
    <source>
        <dbReference type="ARBA" id="ARBA00022723"/>
    </source>
</evidence>
<keyword evidence="9" id="KW-1185">Reference proteome</keyword>
<dbReference type="PROSITE" id="PS50178">
    <property type="entry name" value="ZF_FYVE"/>
    <property type="match status" value="1"/>
</dbReference>
<evidence type="ECO:0000313" key="10">
    <source>
        <dbReference type="RefSeq" id="XP_055876152.1"/>
    </source>
</evidence>
<dbReference type="SUPFAM" id="SSF57903">
    <property type="entry name" value="FYVE/PHD zinc finger"/>
    <property type="match status" value="1"/>
</dbReference>
<dbReference type="CDD" id="cd15721">
    <property type="entry name" value="FYVE_RUFY1_like"/>
    <property type="match status" value="1"/>
</dbReference>
<dbReference type="PROSITE" id="PS50826">
    <property type="entry name" value="RUN"/>
    <property type="match status" value="1"/>
</dbReference>
<evidence type="ECO:0000256" key="2">
    <source>
        <dbReference type="ARBA" id="ARBA00022771"/>
    </source>
</evidence>
<protein>
    <submittedName>
        <fullName evidence="10">RUN and FYVE domain-containing protein 2-like isoform X1</fullName>
    </submittedName>
</protein>
<evidence type="ECO:0000256" key="5">
    <source>
        <dbReference type="PROSITE-ProRule" id="PRU00091"/>
    </source>
</evidence>
<dbReference type="OrthoDB" id="79871at2759"/>
<dbReference type="SUPFAM" id="SSF140741">
    <property type="entry name" value="RUN domain-like"/>
    <property type="match status" value="1"/>
</dbReference>
<keyword evidence="3" id="KW-0862">Zinc</keyword>
<dbReference type="FunFam" id="1.20.58.900:FF:000011">
    <property type="entry name" value="Uncharacterized protein, isoform B"/>
    <property type="match status" value="1"/>
</dbReference>
<dbReference type="Gene3D" id="1.20.5.170">
    <property type="match status" value="1"/>
</dbReference>
<feature type="domain" description="RUN" evidence="8">
    <location>
        <begin position="93"/>
        <end position="226"/>
    </location>
</feature>
<reference evidence="10" key="1">
    <citation type="submission" date="2025-08" db="UniProtKB">
        <authorList>
            <consortium name="RefSeq"/>
        </authorList>
    </citation>
    <scope>IDENTIFICATION</scope>
</reference>
<organism evidence="9 10">
    <name type="scientific">Biomphalaria glabrata</name>
    <name type="common">Bloodfluke planorb</name>
    <name type="synonym">Freshwater snail</name>
    <dbReference type="NCBI Taxonomy" id="6526"/>
    <lineage>
        <taxon>Eukaryota</taxon>
        <taxon>Metazoa</taxon>
        <taxon>Spiralia</taxon>
        <taxon>Lophotrochozoa</taxon>
        <taxon>Mollusca</taxon>
        <taxon>Gastropoda</taxon>
        <taxon>Heterobranchia</taxon>
        <taxon>Euthyneura</taxon>
        <taxon>Panpulmonata</taxon>
        <taxon>Hygrophila</taxon>
        <taxon>Lymnaeoidea</taxon>
        <taxon>Planorbidae</taxon>
        <taxon>Biomphalaria</taxon>
    </lineage>
</organism>
<dbReference type="SMART" id="SM00064">
    <property type="entry name" value="FYVE"/>
    <property type="match status" value="1"/>
</dbReference>
<feature type="coiled-coil region" evidence="6">
    <location>
        <begin position="400"/>
        <end position="490"/>
    </location>
</feature>
<feature type="domain" description="FYVE-type" evidence="7">
    <location>
        <begin position="603"/>
        <end position="661"/>
    </location>
</feature>
<dbReference type="GO" id="GO:0008270">
    <property type="term" value="F:zinc ion binding"/>
    <property type="evidence" value="ECO:0007669"/>
    <property type="project" value="UniProtKB-KW"/>
</dbReference>
<dbReference type="PANTHER" id="PTHR45956:SF6">
    <property type="entry name" value="RUN DOMAIN-CONTAINING PROTEIN"/>
    <property type="match status" value="1"/>
</dbReference>
<evidence type="ECO:0000256" key="4">
    <source>
        <dbReference type="ARBA" id="ARBA00023054"/>
    </source>
</evidence>
<dbReference type="OMA" id="CETELTQ"/>
<keyword evidence="1" id="KW-0479">Metal-binding</keyword>
<dbReference type="InterPro" id="IPR004012">
    <property type="entry name" value="Run_dom"/>
</dbReference>
<dbReference type="AlphaFoldDB" id="A0A9W2ZMK6"/>
<sequence>MAAPDVQNIEIQKSLYEELSEVSRKNLEDTAWAGSLTVKDDGLTLNKKERFPSRYKMGRRDPKTIERANLLNVSKLLIKEIIDSSLAHGRMLDDDYIPLQQFFVVLEHVVRHGLKPKKGILSSKKEFWWVLECIEKIAPEAAEITTSVREMPNIRTPLGRARAWLRLALMQKSLADYFKLIIEKRDNFLVDFYEPGAFLLEEEGVVIAGLLVGLNVLDCNLCIKGEDLDQPMGVIDFSLYMKDGKYSDSPEDDRGEGDSKMATILDQKNYLEELNRHLNATVANLQQKLEQVQADNCLMKEDLAIAKNTIITLQAEMEALKSEKDSASTDYQKQIEAAKQDIDTERETYMTSRAGLDSMYAEAKKQLDEETKLRLVGPEQVFSQTNKDVEKELELQISMKTEMEMALRLLEKDIHEKQDTVISLRKQLDDIKTINLDLYNKLQACESTVKHKTEMVSKLEEKTNQLVNAMKEMEHRLKQSEIHRNAAEETARKLGQIIADKDQKKSALETSLQIEKEWRTSLQNNYEQEKEKVAQAHMELAQMNSLIKDYAQLMSQHEQLQSKCMEQESALAELGSHLRESKLKVEDLREATAMQREAHWASDDTVTNCKQCTKEFSLARRKHHCRYCGDIFCSECSDNKMPLPSSSKPVRVCDNCNTQLLHRYSASS</sequence>
<feature type="coiled-coil region" evidence="6">
    <location>
        <begin position="268"/>
        <end position="348"/>
    </location>
</feature>
<evidence type="ECO:0000259" key="8">
    <source>
        <dbReference type="PROSITE" id="PS50826"/>
    </source>
</evidence>
<dbReference type="SMART" id="SM00593">
    <property type="entry name" value="RUN"/>
    <property type="match status" value="1"/>
</dbReference>
<gene>
    <name evidence="10" type="primary">LOC106069732</name>
</gene>
<dbReference type="GO" id="GO:0005737">
    <property type="term" value="C:cytoplasm"/>
    <property type="evidence" value="ECO:0007669"/>
    <property type="project" value="TreeGrafter"/>
</dbReference>
<dbReference type="InterPro" id="IPR047335">
    <property type="entry name" value="RUFY1-3"/>
</dbReference>
<accession>A0A9W2ZMK6</accession>
<evidence type="ECO:0000259" key="7">
    <source>
        <dbReference type="PROSITE" id="PS50178"/>
    </source>
</evidence>
<keyword evidence="2 5" id="KW-0863">Zinc-finger</keyword>
<dbReference type="InterPro" id="IPR013083">
    <property type="entry name" value="Znf_RING/FYVE/PHD"/>
</dbReference>
<dbReference type="CDD" id="cd17681">
    <property type="entry name" value="RUN_RUFY1_like"/>
    <property type="match status" value="1"/>
</dbReference>
<name>A0A9W2ZMK6_BIOGL</name>
<dbReference type="PANTHER" id="PTHR45956">
    <property type="entry name" value="RUN AND FYVE DOMAIN-CONTAINING PROTEIN 2-LIKE PROTEIN"/>
    <property type="match status" value="1"/>
</dbReference>
<dbReference type="InterPro" id="IPR011011">
    <property type="entry name" value="Znf_FYVE_PHD"/>
</dbReference>
<dbReference type="Pfam" id="PF02759">
    <property type="entry name" value="RUN"/>
    <property type="match status" value="1"/>
</dbReference>
<evidence type="ECO:0000256" key="6">
    <source>
        <dbReference type="SAM" id="Coils"/>
    </source>
</evidence>
<dbReference type="GeneID" id="106069732"/>
<evidence type="ECO:0000256" key="3">
    <source>
        <dbReference type="ARBA" id="ARBA00022833"/>
    </source>
</evidence>
<dbReference type="Proteomes" id="UP001165740">
    <property type="component" value="Chromosome 2"/>
</dbReference>
<keyword evidence="4 6" id="KW-0175">Coiled coil</keyword>
<evidence type="ECO:0000313" key="9">
    <source>
        <dbReference type="Proteomes" id="UP001165740"/>
    </source>
</evidence>